<sequence>MEGTSMFSIWMTLSVVVYLLAIGYLGYCGYKSTAGATDFLLAGRRTHPYVMAMSYGATFISTSAIVGFGGAAGVFGMGLLWLTVLNIFCGIFLAFVFFGGRTRRMGLRLDAHTFPELLGRRFQSRFIQGGAAVLIFVFMPLYASAVLIGAAKYLSQQLHIPYEVALFIFSALITLYVVMGGMKGVMYSDALQGTIMLIGMTVLIVLTYWHMGGVSEAHAKLTAMADMVPVKLQQGGHRGWTAMPAFGSPLWWTLVSTIVMGVGIGVLAQPQLAVRYMTVKGQRELNRAVAVGGVFILMMTGVAFVVGALTNVYFQETMGKIAIAAAGGDVEAIIPMYVKGRMPEWFSVLFMLTLLSAAMSTISSQIHAMGTSAGRDFYEQALGHGAKKGGRGGAMASRVGVVVGVLVSVYLGYYLEKTMGKAGVEIVARGTSIFFGLCACAFLPMYVGGLWTRSITKAAAIAGMLSGALASFLWMLLIHDTTAKALLFCKAVFGRTSLAVGEGGPLSFGPFVWAYVDPLIIGLPLAIVVTVVVSLFTKKLDESHLELCMGVRPPRR</sequence>
<feature type="transmembrane region" description="Helical" evidence="14">
    <location>
        <begin position="288"/>
        <end position="309"/>
    </location>
</feature>
<protein>
    <submittedName>
        <fullName evidence="15">SSS family solute:Na+ symporter</fullName>
    </submittedName>
</protein>
<dbReference type="InterPro" id="IPR050277">
    <property type="entry name" value="Sodium:Solute_Symporter"/>
</dbReference>
<evidence type="ECO:0000313" key="16">
    <source>
        <dbReference type="Proteomes" id="UP001238163"/>
    </source>
</evidence>
<keyword evidence="8" id="KW-0915">Sodium</keyword>
<comment type="similarity">
    <text evidence="2 13">Belongs to the sodium:solute symporter (SSF) (TC 2.A.21) family.</text>
</comment>
<dbReference type="CDD" id="cd10322">
    <property type="entry name" value="SLC5sbd"/>
    <property type="match status" value="1"/>
</dbReference>
<dbReference type="GO" id="GO:0015193">
    <property type="term" value="F:L-proline transmembrane transporter activity"/>
    <property type="evidence" value="ECO:0007669"/>
    <property type="project" value="TreeGrafter"/>
</dbReference>
<feature type="transmembrane region" description="Helical" evidence="14">
    <location>
        <begin position="49"/>
        <end position="72"/>
    </location>
</feature>
<feature type="transmembrane region" description="Helical" evidence="14">
    <location>
        <begin position="250"/>
        <end position="268"/>
    </location>
</feature>
<feature type="transmembrane region" description="Helical" evidence="14">
    <location>
        <begin position="78"/>
        <end position="98"/>
    </location>
</feature>
<keyword evidence="5 14" id="KW-0812">Transmembrane</keyword>
<dbReference type="AlphaFoldDB" id="A0AAE4AMV9"/>
<dbReference type="EMBL" id="JAUSVL010000001">
    <property type="protein sequence ID" value="MDQ0288866.1"/>
    <property type="molecule type" value="Genomic_DNA"/>
</dbReference>
<dbReference type="Gene3D" id="1.20.1730.10">
    <property type="entry name" value="Sodium/glucose cotransporter"/>
    <property type="match status" value="1"/>
</dbReference>
<keyword evidence="6" id="KW-0769">Symport</keyword>
<evidence type="ECO:0000256" key="13">
    <source>
        <dbReference type="RuleBase" id="RU362091"/>
    </source>
</evidence>
<feature type="transmembrane region" description="Helical" evidence="14">
    <location>
        <begin position="395"/>
        <end position="414"/>
    </location>
</feature>
<evidence type="ECO:0000256" key="1">
    <source>
        <dbReference type="ARBA" id="ARBA00004651"/>
    </source>
</evidence>
<feature type="transmembrane region" description="Helical" evidence="14">
    <location>
        <begin position="345"/>
        <end position="362"/>
    </location>
</feature>
<dbReference type="GO" id="GO:0005298">
    <property type="term" value="F:proline:sodium symporter activity"/>
    <property type="evidence" value="ECO:0007669"/>
    <property type="project" value="TreeGrafter"/>
</dbReference>
<feature type="transmembrane region" description="Helical" evidence="14">
    <location>
        <begin position="6"/>
        <end position="28"/>
    </location>
</feature>
<evidence type="ECO:0000256" key="2">
    <source>
        <dbReference type="ARBA" id="ARBA00006434"/>
    </source>
</evidence>
<evidence type="ECO:0000256" key="3">
    <source>
        <dbReference type="ARBA" id="ARBA00022448"/>
    </source>
</evidence>
<feature type="transmembrane region" description="Helical" evidence="14">
    <location>
        <begin position="160"/>
        <end position="178"/>
    </location>
</feature>
<accession>A0AAE4AMV9</accession>
<feature type="transmembrane region" description="Helical" evidence="14">
    <location>
        <begin position="426"/>
        <end position="447"/>
    </location>
</feature>
<dbReference type="InterPro" id="IPR038377">
    <property type="entry name" value="Na/Glc_symporter_sf"/>
</dbReference>
<evidence type="ECO:0000313" key="15">
    <source>
        <dbReference type="EMBL" id="MDQ0288866.1"/>
    </source>
</evidence>
<feature type="transmembrane region" description="Helical" evidence="14">
    <location>
        <begin position="130"/>
        <end position="154"/>
    </location>
</feature>
<name>A0AAE4AMV9_9BACT</name>
<keyword evidence="11" id="KW-0739">Sodium transport</keyword>
<evidence type="ECO:0000256" key="9">
    <source>
        <dbReference type="ARBA" id="ARBA00023065"/>
    </source>
</evidence>
<feature type="transmembrane region" description="Helical" evidence="14">
    <location>
        <begin position="459"/>
        <end position="478"/>
    </location>
</feature>
<feature type="transmembrane region" description="Helical" evidence="14">
    <location>
        <begin position="190"/>
        <end position="211"/>
    </location>
</feature>
<gene>
    <name evidence="15" type="ORF">J3R75_000973</name>
</gene>
<feature type="transmembrane region" description="Helical" evidence="14">
    <location>
        <begin position="512"/>
        <end position="536"/>
    </location>
</feature>
<evidence type="ECO:0000256" key="10">
    <source>
        <dbReference type="ARBA" id="ARBA00023136"/>
    </source>
</evidence>
<comment type="subcellular location">
    <subcellularLocation>
        <location evidence="1">Cell membrane</location>
        <topology evidence="1">Multi-pass membrane protein</topology>
    </subcellularLocation>
</comment>
<proteinExistence type="inferred from homology"/>
<evidence type="ECO:0000256" key="4">
    <source>
        <dbReference type="ARBA" id="ARBA00022475"/>
    </source>
</evidence>
<evidence type="ECO:0000256" key="11">
    <source>
        <dbReference type="ARBA" id="ARBA00023201"/>
    </source>
</evidence>
<organism evidence="15 16">
    <name type="scientific">Oligosphaera ethanolica</name>
    <dbReference type="NCBI Taxonomy" id="760260"/>
    <lineage>
        <taxon>Bacteria</taxon>
        <taxon>Pseudomonadati</taxon>
        <taxon>Lentisphaerota</taxon>
        <taxon>Oligosphaeria</taxon>
        <taxon>Oligosphaerales</taxon>
        <taxon>Oligosphaeraceae</taxon>
        <taxon>Oligosphaera</taxon>
    </lineage>
</organism>
<reference evidence="15" key="1">
    <citation type="submission" date="2023-07" db="EMBL/GenBank/DDBJ databases">
        <title>Genomic Encyclopedia of Type Strains, Phase IV (KMG-IV): sequencing the most valuable type-strain genomes for metagenomic binning, comparative biology and taxonomic classification.</title>
        <authorList>
            <person name="Goeker M."/>
        </authorList>
    </citation>
    <scope>NUCLEOTIDE SEQUENCE</scope>
    <source>
        <strain evidence="15">DSM 24202</strain>
    </source>
</reference>
<keyword evidence="7 14" id="KW-1133">Transmembrane helix</keyword>
<evidence type="ECO:0000256" key="7">
    <source>
        <dbReference type="ARBA" id="ARBA00022989"/>
    </source>
</evidence>
<dbReference type="PROSITE" id="PS50283">
    <property type="entry name" value="NA_SOLUT_SYMP_3"/>
    <property type="match status" value="1"/>
</dbReference>
<keyword evidence="16" id="KW-1185">Reference proteome</keyword>
<keyword evidence="3" id="KW-0813">Transport</keyword>
<dbReference type="PANTHER" id="PTHR48086:SF3">
    <property type="entry name" value="SODIUM_PROLINE SYMPORTER"/>
    <property type="match status" value="1"/>
</dbReference>
<keyword evidence="9" id="KW-0406">Ion transport</keyword>
<evidence type="ECO:0000256" key="8">
    <source>
        <dbReference type="ARBA" id="ARBA00023053"/>
    </source>
</evidence>
<evidence type="ECO:0000256" key="14">
    <source>
        <dbReference type="SAM" id="Phobius"/>
    </source>
</evidence>
<evidence type="ECO:0000256" key="12">
    <source>
        <dbReference type="ARBA" id="ARBA00033708"/>
    </source>
</evidence>
<dbReference type="GO" id="GO:0005886">
    <property type="term" value="C:plasma membrane"/>
    <property type="evidence" value="ECO:0007669"/>
    <property type="project" value="UniProtKB-SubCell"/>
</dbReference>
<comment type="catalytic activity">
    <reaction evidence="12">
        <text>L-proline(in) + Na(+)(in) = L-proline(out) + Na(+)(out)</text>
        <dbReference type="Rhea" id="RHEA:28967"/>
        <dbReference type="ChEBI" id="CHEBI:29101"/>
        <dbReference type="ChEBI" id="CHEBI:60039"/>
    </reaction>
</comment>
<dbReference type="PANTHER" id="PTHR48086">
    <property type="entry name" value="SODIUM/PROLINE SYMPORTER-RELATED"/>
    <property type="match status" value="1"/>
</dbReference>
<evidence type="ECO:0000256" key="6">
    <source>
        <dbReference type="ARBA" id="ARBA00022847"/>
    </source>
</evidence>
<dbReference type="InterPro" id="IPR001734">
    <property type="entry name" value="Na/solute_symporter"/>
</dbReference>
<keyword evidence="4" id="KW-1003">Cell membrane</keyword>
<dbReference type="Proteomes" id="UP001238163">
    <property type="component" value="Unassembled WGS sequence"/>
</dbReference>
<keyword evidence="10 14" id="KW-0472">Membrane</keyword>
<comment type="caution">
    <text evidence="15">The sequence shown here is derived from an EMBL/GenBank/DDBJ whole genome shotgun (WGS) entry which is preliminary data.</text>
</comment>
<dbReference type="GO" id="GO:0015824">
    <property type="term" value="P:proline transport"/>
    <property type="evidence" value="ECO:0007669"/>
    <property type="project" value="TreeGrafter"/>
</dbReference>
<dbReference type="Pfam" id="PF00474">
    <property type="entry name" value="SSF"/>
    <property type="match status" value="1"/>
</dbReference>
<evidence type="ECO:0000256" key="5">
    <source>
        <dbReference type="ARBA" id="ARBA00022692"/>
    </source>
</evidence>